<dbReference type="SUPFAM" id="SSF55729">
    <property type="entry name" value="Acyl-CoA N-acyltransferases (Nat)"/>
    <property type="match status" value="1"/>
</dbReference>
<keyword evidence="3" id="KW-1185">Reference proteome</keyword>
<comment type="caution">
    <text evidence="2">The sequence shown here is derived from an EMBL/GenBank/DDBJ whole genome shotgun (WGS) entry which is preliminary data.</text>
</comment>
<dbReference type="Gene3D" id="3.40.630.30">
    <property type="match status" value="1"/>
</dbReference>
<organism evidence="2 3">
    <name type="scientific">Lyophyllum shimeji</name>
    <name type="common">Hon-shimeji</name>
    <name type="synonym">Tricholoma shimeji</name>
    <dbReference type="NCBI Taxonomy" id="47721"/>
    <lineage>
        <taxon>Eukaryota</taxon>
        <taxon>Fungi</taxon>
        <taxon>Dikarya</taxon>
        <taxon>Basidiomycota</taxon>
        <taxon>Agaricomycotina</taxon>
        <taxon>Agaricomycetes</taxon>
        <taxon>Agaricomycetidae</taxon>
        <taxon>Agaricales</taxon>
        <taxon>Tricholomatineae</taxon>
        <taxon>Lyophyllaceae</taxon>
        <taxon>Lyophyllum</taxon>
    </lineage>
</organism>
<reference evidence="2" key="1">
    <citation type="submission" date="2022-07" db="EMBL/GenBank/DDBJ databases">
        <title>The genome of Lyophyllum shimeji provides insight into the initial evolution of ectomycorrhizal fungal genome.</title>
        <authorList>
            <person name="Kobayashi Y."/>
            <person name="Shibata T."/>
            <person name="Hirakawa H."/>
            <person name="Shigenobu S."/>
            <person name="Nishiyama T."/>
            <person name="Yamada A."/>
            <person name="Hasebe M."/>
            <person name="Kawaguchi M."/>
        </authorList>
    </citation>
    <scope>NUCLEOTIDE SEQUENCE</scope>
    <source>
        <strain evidence="2">AT787</strain>
    </source>
</reference>
<gene>
    <name evidence="2" type="ORF">LshimejAT787_0605180</name>
</gene>
<protein>
    <submittedName>
        <fullName evidence="2">Acetyltransferase (GNAT)</fullName>
    </submittedName>
</protein>
<dbReference type="PROSITE" id="PS51186">
    <property type="entry name" value="GNAT"/>
    <property type="match status" value="1"/>
</dbReference>
<dbReference type="PANTHER" id="PTHR43441:SF5">
    <property type="entry name" value="FAMILY ACETYLTRANSFERASE, PUTATIVE-RELATED"/>
    <property type="match status" value="1"/>
</dbReference>
<dbReference type="OrthoDB" id="41238at2759"/>
<dbReference type="GO" id="GO:0008999">
    <property type="term" value="F:protein-N-terminal-alanine acetyltransferase activity"/>
    <property type="evidence" value="ECO:0007669"/>
    <property type="project" value="TreeGrafter"/>
</dbReference>
<evidence type="ECO:0000259" key="1">
    <source>
        <dbReference type="PROSITE" id="PS51186"/>
    </source>
</evidence>
<dbReference type="InterPro" id="IPR000182">
    <property type="entry name" value="GNAT_dom"/>
</dbReference>
<evidence type="ECO:0000313" key="2">
    <source>
        <dbReference type="EMBL" id="GLB39356.1"/>
    </source>
</evidence>
<feature type="domain" description="N-acetyltransferase" evidence="1">
    <location>
        <begin position="114"/>
        <end position="208"/>
    </location>
</feature>
<evidence type="ECO:0000313" key="3">
    <source>
        <dbReference type="Proteomes" id="UP001063166"/>
    </source>
</evidence>
<accession>A0A9P3UQL6</accession>
<dbReference type="PANTHER" id="PTHR43441">
    <property type="entry name" value="RIBOSOMAL-PROTEIN-SERINE ACETYLTRANSFERASE"/>
    <property type="match status" value="1"/>
</dbReference>
<dbReference type="AlphaFoldDB" id="A0A9P3UQL6"/>
<dbReference type="InterPro" id="IPR051908">
    <property type="entry name" value="Ribosomal_N-acetyltransferase"/>
</dbReference>
<proteinExistence type="predicted"/>
<sequence length="248" mass="27420">MTAFAAIDKFLGVSFPDDCSAQPHVNFNVPLPSVLETPRVKLTPFIPSLHGEIVFATYSKTPELGQYLPISFPAYQDFVSFIENFMQAGQDNVLFAIIDKAKDEADPQMSLAGIIGIVHCNPRNRAAEIGPVIILPAFQRTFVSSNAIGRILKYLLDVPSAGGLGFRRVAWTANPENQASIRAAERMGFRREGILRWTWCLPEGLPGKESGRERGEALGRDSICLAICWDDWENGGKELVESLIRRAQ</sequence>
<dbReference type="Pfam" id="PF13302">
    <property type="entry name" value="Acetyltransf_3"/>
    <property type="match status" value="1"/>
</dbReference>
<dbReference type="EMBL" id="BRPK01000006">
    <property type="protein sequence ID" value="GLB39356.1"/>
    <property type="molecule type" value="Genomic_DNA"/>
</dbReference>
<dbReference type="GO" id="GO:1990189">
    <property type="term" value="F:protein N-terminal-serine acetyltransferase activity"/>
    <property type="evidence" value="ECO:0007669"/>
    <property type="project" value="TreeGrafter"/>
</dbReference>
<name>A0A9P3UQL6_LYOSH</name>
<dbReference type="Proteomes" id="UP001063166">
    <property type="component" value="Unassembled WGS sequence"/>
</dbReference>
<dbReference type="InterPro" id="IPR016181">
    <property type="entry name" value="Acyl_CoA_acyltransferase"/>
</dbReference>